<feature type="compositionally biased region" description="Polar residues" evidence="1">
    <location>
        <begin position="758"/>
        <end position="769"/>
    </location>
</feature>
<evidence type="ECO:0008006" key="4">
    <source>
        <dbReference type="Google" id="ProtNLM"/>
    </source>
</evidence>
<organism evidence="2 3">
    <name type="scientific">Recurvomyces mirabilis</name>
    <dbReference type="NCBI Taxonomy" id="574656"/>
    <lineage>
        <taxon>Eukaryota</taxon>
        <taxon>Fungi</taxon>
        <taxon>Dikarya</taxon>
        <taxon>Ascomycota</taxon>
        <taxon>Pezizomycotina</taxon>
        <taxon>Dothideomycetes</taxon>
        <taxon>Dothideomycetidae</taxon>
        <taxon>Mycosphaerellales</taxon>
        <taxon>Teratosphaeriaceae</taxon>
        <taxon>Recurvomyces</taxon>
    </lineage>
</organism>
<evidence type="ECO:0000256" key="1">
    <source>
        <dbReference type="SAM" id="MobiDB-lite"/>
    </source>
</evidence>
<feature type="region of interest" description="Disordered" evidence="1">
    <location>
        <begin position="743"/>
        <end position="769"/>
    </location>
</feature>
<dbReference type="Proteomes" id="UP001274830">
    <property type="component" value="Unassembled WGS sequence"/>
</dbReference>
<feature type="compositionally biased region" description="Polar residues" evidence="1">
    <location>
        <begin position="127"/>
        <end position="142"/>
    </location>
</feature>
<dbReference type="EMBL" id="JAUTXT010000028">
    <property type="protein sequence ID" value="KAK3673010.1"/>
    <property type="molecule type" value="Genomic_DNA"/>
</dbReference>
<feature type="compositionally biased region" description="Basic residues" evidence="1">
    <location>
        <begin position="743"/>
        <end position="753"/>
    </location>
</feature>
<sequence>MPDSDGVTGSTTKHNGRKRPSQGRVVPAIPLALSKSRPIKSQPKAEELPLTSETNAVQAVQSSSKPVDGADGDDVVPSTPETNEVKRDGDSAEHTTNGVNHSATDTPGSRDSVQTPLLNGDDDDDSSTAILQTPASVETTPNEAAPTVVSPSGARRFDMRPLRTQLPPAFVPSAERYTPQSASSPWQDQHPHLRNRTHHPSTSSIVFGAHDSSTSSPLPPQSADSNAQSQQWPPLGAKPPPSTSAPSAHAHHASEPFPLRGQQGIPHSAWQMRPNHYSQMQQHLPHPVHASFRYPPREVFTPAEEGAPNRNYARSRSISQTSAKVARTGDELQSPFAGDVPDGVKYMPREHRAPFQPTPPNLRQAYYGQAPPSFPQHEQTLRFENAEAIRHHVQSQYGNPLLADCHLQILEYGEGGQQYLDAHKIILSRSPRLLDLIQSSDPPASADLKLQVHIPLRGPYIRIRELTECIQYLYGGPLGALEQLRHPHATPEGPMSNDERMQGALQYVATAAWLQLPVIAGRAMGIALSFLHWDTVPAVLAFSLDGGLGPAFTVEDGSEVSCSSSDDSLGRPDGIGIPTYDPYSTDLLHRVIDFTVHMFPPNFYLDAAAPQLPPCPRLPSMPHSHESKASRSDPRLSQIRFGELSQEDHGRPSAGTTNISSILLSLPFALLKCILEHNGLVFQLGADTVASIMRQVIAERENRRKRILTARTASQVQVQDGTDLQLIQNLYFEEAVEPSSHHRAGFRLARKKRGVDTPPSSGAVSEQRE</sequence>
<feature type="region of interest" description="Disordered" evidence="1">
    <location>
        <begin position="300"/>
        <end position="375"/>
    </location>
</feature>
<accession>A0AAE0WJS8</accession>
<dbReference type="AlphaFoldDB" id="A0AAE0WJS8"/>
<gene>
    <name evidence="2" type="ORF">LTR78_007121</name>
</gene>
<keyword evidence="3" id="KW-1185">Reference proteome</keyword>
<feature type="compositionally biased region" description="Polar residues" evidence="1">
    <location>
        <begin position="178"/>
        <end position="187"/>
    </location>
</feature>
<name>A0AAE0WJS8_9PEZI</name>
<evidence type="ECO:0000313" key="3">
    <source>
        <dbReference type="Proteomes" id="UP001274830"/>
    </source>
</evidence>
<feature type="compositionally biased region" description="Polar residues" evidence="1">
    <location>
        <begin position="51"/>
        <end position="65"/>
    </location>
</feature>
<feature type="compositionally biased region" description="Basic and acidic residues" evidence="1">
    <location>
        <begin position="83"/>
        <end position="93"/>
    </location>
</feature>
<feature type="compositionally biased region" description="Polar residues" evidence="1">
    <location>
        <begin position="312"/>
        <end position="323"/>
    </location>
</feature>
<evidence type="ECO:0000313" key="2">
    <source>
        <dbReference type="EMBL" id="KAK3673010.1"/>
    </source>
</evidence>
<feature type="compositionally biased region" description="Polar residues" evidence="1">
    <location>
        <begin position="94"/>
        <end position="117"/>
    </location>
</feature>
<reference evidence="2" key="1">
    <citation type="submission" date="2023-07" db="EMBL/GenBank/DDBJ databases">
        <title>Black Yeasts Isolated from many extreme environments.</title>
        <authorList>
            <person name="Coleine C."/>
            <person name="Stajich J.E."/>
            <person name="Selbmann L."/>
        </authorList>
    </citation>
    <scope>NUCLEOTIDE SEQUENCE</scope>
    <source>
        <strain evidence="2">CCFEE 5485</strain>
    </source>
</reference>
<feature type="compositionally biased region" description="Basic and acidic residues" evidence="1">
    <location>
        <begin position="623"/>
        <end position="634"/>
    </location>
</feature>
<feature type="region of interest" description="Disordered" evidence="1">
    <location>
        <begin position="615"/>
        <end position="637"/>
    </location>
</feature>
<proteinExistence type="predicted"/>
<feature type="compositionally biased region" description="Polar residues" evidence="1">
    <location>
        <begin position="200"/>
        <end position="232"/>
    </location>
</feature>
<protein>
    <recommendedName>
        <fullName evidence="4">BTB domain-containing protein</fullName>
    </recommendedName>
</protein>
<comment type="caution">
    <text evidence="2">The sequence shown here is derived from an EMBL/GenBank/DDBJ whole genome shotgun (WGS) entry which is preliminary data.</text>
</comment>
<feature type="region of interest" description="Disordered" evidence="1">
    <location>
        <begin position="1"/>
        <end position="266"/>
    </location>
</feature>